<dbReference type="CDD" id="cd16439">
    <property type="entry name" value="beta_Kdo_transferase_KpsC_2"/>
    <property type="match status" value="1"/>
</dbReference>
<dbReference type="InterPro" id="IPR007833">
    <property type="entry name" value="Capsule_polysaccharide_synth"/>
</dbReference>
<accession>A0A940MSX2</accession>
<keyword evidence="2" id="KW-1185">Reference proteome</keyword>
<sequence length="647" mass="71628">MRRILALGGYRVTVGMPAAGDLVGVWGQSPYARRGEAVAARRGAQVVRVEDAFLRSLHPGRTGEPPLGLLVDHRGVHFDGRAPSDLENLLGEHPLDDHVLLERARGVIARMREAQVSKYSATRTDVAPPAPGYVLVVDQTHGDASVLASGGDRARFLEMLFVAREENPHCRILLKTHPETAHGFREGHFGPADAIGPVALYDGDASPWALLEGATRVYTLSSQMGFEAILVGHRPRVFGMPFYAGWGLTDDESQFPRRKRRLTKVQLVAGALVLYPVWYDPYRDRRGEIEDILGALEAQARAWREDRQGWVVANARLWKRPFLQKFFGREKRLRFEDDVDKALKLASSTGRRCMAWSTAAGERAVSLEDGFLRSRGLGATLVPPLSLTLDHEGIHFDPSRPSTLERLIHLRAKRMRPDQTERIHRVIQSLVGRGLSKYNLAGGLPKLPKGYRILVPGQVEDDASILLGSPEVRTNEDLLRRTREANPDAVILWKPHPDVEAGLRSGRVDAPERWADLTLDRVDISLALDAVEEVWTLTSGTGFEALLRGRPVTTMGVPFYAGWGLTRDLGPIPERRLSGPRPTVEALAHATLIDYPRYRDPVTGLPCSVETVVDRLANSTIPSPSALNRGLSKLQGALASYAHLWRS</sequence>
<comment type="caution">
    <text evidence="1">The sequence shown here is derived from an EMBL/GenBank/DDBJ whole genome shotgun (WGS) entry which is preliminary data.</text>
</comment>
<dbReference type="AlphaFoldDB" id="A0A940MSX2"/>
<protein>
    <submittedName>
        <fullName evidence="1">Capsular polysaccharide biosynthesis protein</fullName>
    </submittedName>
</protein>
<dbReference type="Pfam" id="PF05159">
    <property type="entry name" value="Capsule_synth"/>
    <property type="match status" value="4"/>
</dbReference>
<evidence type="ECO:0000313" key="2">
    <source>
        <dbReference type="Proteomes" id="UP000675940"/>
    </source>
</evidence>
<dbReference type="EMBL" id="JAGISH010000009">
    <property type="protein sequence ID" value="MBP0484073.1"/>
    <property type="molecule type" value="Genomic_DNA"/>
</dbReference>
<dbReference type="GO" id="GO:0000271">
    <property type="term" value="P:polysaccharide biosynthetic process"/>
    <property type="evidence" value="ECO:0007669"/>
    <property type="project" value="InterPro"/>
</dbReference>
<evidence type="ECO:0000313" key="1">
    <source>
        <dbReference type="EMBL" id="MBP0484073.1"/>
    </source>
</evidence>
<dbReference type="GO" id="GO:0015774">
    <property type="term" value="P:polysaccharide transport"/>
    <property type="evidence" value="ECO:0007669"/>
    <property type="project" value="InterPro"/>
</dbReference>
<reference evidence="1" key="1">
    <citation type="submission" date="2021-03" db="EMBL/GenBank/DDBJ databases">
        <title>Sagittula salina sp. nov. strain M10.9X isolated from the marine waste.</title>
        <authorList>
            <person name="Satari L."/>
            <person name="Molina-Menor E."/>
            <person name="Vidal-Verdu A."/>
            <person name="Pascual J."/>
            <person name="Pereto J."/>
            <person name="Porcar M."/>
        </authorList>
    </citation>
    <scope>NUCLEOTIDE SEQUENCE</scope>
    <source>
        <strain evidence="1">M10.9X</strain>
    </source>
</reference>
<dbReference type="CDD" id="cd16440">
    <property type="entry name" value="beta_Kdo_transferase_KpsC_1"/>
    <property type="match status" value="1"/>
</dbReference>
<proteinExistence type="predicted"/>
<name>A0A940MSX2_9RHOB</name>
<dbReference type="Proteomes" id="UP000675940">
    <property type="component" value="Unassembled WGS sequence"/>
</dbReference>
<organism evidence="1 2">
    <name type="scientific">Sagittula salina</name>
    <dbReference type="NCBI Taxonomy" id="2820268"/>
    <lineage>
        <taxon>Bacteria</taxon>
        <taxon>Pseudomonadati</taxon>
        <taxon>Pseudomonadota</taxon>
        <taxon>Alphaproteobacteria</taxon>
        <taxon>Rhodobacterales</taxon>
        <taxon>Roseobacteraceae</taxon>
        <taxon>Sagittula</taxon>
    </lineage>
</organism>
<gene>
    <name evidence="1" type="ORF">J5474_16455</name>
</gene>